<keyword evidence="7 10" id="KW-0342">GTP-binding</keyword>
<comment type="caution">
    <text evidence="12">The sequence shown here is derived from an EMBL/GenBank/DDBJ whole genome shotgun (WGS) entry which is preliminary data.</text>
</comment>
<keyword evidence="5 10" id="KW-0547">Nucleotide-binding</keyword>
<evidence type="ECO:0000256" key="7">
    <source>
        <dbReference type="ARBA" id="ARBA00023134"/>
    </source>
</evidence>
<sequence>MKISSAEFVISNSEVSKCPAERIPEYAFIGRSNVGKSSLINMLTGRKSLAKTSATPGKTQLINHFKINNNWFLVDLPGYGYARVSKKTKQKFQKFITNYFEQREQLICAFVLVDIRHDAQKIDLEFINYLGETEVPFCIVFTKADKIGSSKVEQHIKAYQDSLYANNWEEMPPYFVTSSSKGIGKDEVLEYIDAINQDIFKNQEGF</sequence>
<dbReference type="EMBL" id="BMJE01000006">
    <property type="protein sequence ID" value="GGB82437.1"/>
    <property type="molecule type" value="Genomic_DNA"/>
</dbReference>
<evidence type="ECO:0000256" key="4">
    <source>
        <dbReference type="ARBA" id="ARBA00022723"/>
    </source>
</evidence>
<dbReference type="InterPro" id="IPR006073">
    <property type="entry name" value="GTP-bd"/>
</dbReference>
<dbReference type="CDD" id="cd01876">
    <property type="entry name" value="YihA_EngB"/>
    <property type="match status" value="1"/>
</dbReference>
<evidence type="ECO:0000256" key="5">
    <source>
        <dbReference type="ARBA" id="ARBA00022741"/>
    </source>
</evidence>
<evidence type="ECO:0000256" key="6">
    <source>
        <dbReference type="ARBA" id="ARBA00022842"/>
    </source>
</evidence>
<dbReference type="Pfam" id="PF01926">
    <property type="entry name" value="MMR_HSR1"/>
    <property type="match status" value="1"/>
</dbReference>
<accession>A0ABQ1K2K0</accession>
<dbReference type="NCBIfam" id="TIGR03598">
    <property type="entry name" value="GTPase_YsxC"/>
    <property type="match status" value="1"/>
</dbReference>
<keyword evidence="9 10" id="KW-0131">Cell cycle</keyword>
<comment type="similarity">
    <text evidence="2 10">Belongs to the TRAFAC class TrmE-Era-EngA-EngB-Septin-like GTPase superfamily. EngB GTPase family.</text>
</comment>
<dbReference type="PANTHER" id="PTHR11649:SF13">
    <property type="entry name" value="ENGB-TYPE G DOMAIN-CONTAINING PROTEIN"/>
    <property type="match status" value="1"/>
</dbReference>
<reference evidence="13" key="1">
    <citation type="journal article" date="2019" name="Int. J. Syst. Evol. Microbiol.">
        <title>The Global Catalogue of Microorganisms (GCM) 10K type strain sequencing project: providing services to taxonomists for standard genome sequencing and annotation.</title>
        <authorList>
            <consortium name="The Broad Institute Genomics Platform"/>
            <consortium name="The Broad Institute Genome Sequencing Center for Infectious Disease"/>
            <person name="Wu L."/>
            <person name="Ma J."/>
        </authorList>
    </citation>
    <scope>NUCLEOTIDE SEQUENCE [LARGE SCALE GENOMIC DNA]</scope>
    <source>
        <strain evidence="13">CGMCC 1.15461</strain>
    </source>
</reference>
<evidence type="ECO:0000256" key="9">
    <source>
        <dbReference type="ARBA" id="ARBA00023306"/>
    </source>
</evidence>
<evidence type="ECO:0000256" key="1">
    <source>
        <dbReference type="ARBA" id="ARBA00001946"/>
    </source>
</evidence>
<gene>
    <name evidence="10 12" type="primary">engB</name>
    <name evidence="12" type="ORF">GCM10007424_23080</name>
</gene>
<evidence type="ECO:0000256" key="2">
    <source>
        <dbReference type="ARBA" id="ARBA00009638"/>
    </source>
</evidence>
<comment type="cofactor">
    <cofactor evidence="1">
        <name>Mg(2+)</name>
        <dbReference type="ChEBI" id="CHEBI:18420"/>
    </cofactor>
</comment>
<dbReference type="PANTHER" id="PTHR11649">
    <property type="entry name" value="MSS1/TRME-RELATED GTP-BINDING PROTEIN"/>
    <property type="match status" value="1"/>
</dbReference>
<proteinExistence type="inferred from homology"/>
<evidence type="ECO:0000256" key="10">
    <source>
        <dbReference type="HAMAP-Rule" id="MF_00321"/>
    </source>
</evidence>
<dbReference type="PROSITE" id="PS51706">
    <property type="entry name" value="G_ENGB"/>
    <property type="match status" value="1"/>
</dbReference>
<dbReference type="SUPFAM" id="SSF52540">
    <property type="entry name" value="P-loop containing nucleoside triphosphate hydrolases"/>
    <property type="match status" value="1"/>
</dbReference>
<protein>
    <recommendedName>
        <fullName evidence="10">Probable GTP-binding protein EngB</fullName>
    </recommendedName>
</protein>
<dbReference type="InterPro" id="IPR019987">
    <property type="entry name" value="GTP-bd_ribosome_bio_YsxC"/>
</dbReference>
<keyword evidence="4" id="KW-0479">Metal-binding</keyword>
<dbReference type="HAMAP" id="MF_00321">
    <property type="entry name" value="GTPase_EngB"/>
    <property type="match status" value="1"/>
</dbReference>
<comment type="function">
    <text evidence="10">Necessary for normal cell division and for the maintenance of normal septation.</text>
</comment>
<keyword evidence="3 10" id="KW-0132">Cell division</keyword>
<organism evidence="12 13">
    <name type="scientific">Flavobacterium suaedae</name>
    <dbReference type="NCBI Taxonomy" id="1767027"/>
    <lineage>
        <taxon>Bacteria</taxon>
        <taxon>Pseudomonadati</taxon>
        <taxon>Bacteroidota</taxon>
        <taxon>Flavobacteriia</taxon>
        <taxon>Flavobacteriales</taxon>
        <taxon>Flavobacteriaceae</taxon>
        <taxon>Flavobacterium</taxon>
    </lineage>
</organism>
<dbReference type="InterPro" id="IPR030393">
    <property type="entry name" value="G_ENGB_dom"/>
</dbReference>
<dbReference type="Gene3D" id="3.40.50.300">
    <property type="entry name" value="P-loop containing nucleotide triphosphate hydrolases"/>
    <property type="match status" value="1"/>
</dbReference>
<evidence type="ECO:0000259" key="11">
    <source>
        <dbReference type="PROSITE" id="PS51706"/>
    </source>
</evidence>
<evidence type="ECO:0000256" key="8">
    <source>
        <dbReference type="ARBA" id="ARBA00023210"/>
    </source>
</evidence>
<name>A0ABQ1K2K0_9FLAO</name>
<evidence type="ECO:0000313" key="13">
    <source>
        <dbReference type="Proteomes" id="UP000615760"/>
    </source>
</evidence>
<feature type="domain" description="EngB-type G" evidence="11">
    <location>
        <begin position="22"/>
        <end position="198"/>
    </location>
</feature>
<dbReference type="InterPro" id="IPR027417">
    <property type="entry name" value="P-loop_NTPase"/>
</dbReference>
<evidence type="ECO:0000256" key="3">
    <source>
        <dbReference type="ARBA" id="ARBA00022618"/>
    </source>
</evidence>
<evidence type="ECO:0000313" key="12">
    <source>
        <dbReference type="EMBL" id="GGB82437.1"/>
    </source>
</evidence>
<keyword evidence="8 10" id="KW-0717">Septation</keyword>
<dbReference type="Proteomes" id="UP000615760">
    <property type="component" value="Unassembled WGS sequence"/>
</dbReference>
<keyword evidence="6" id="KW-0460">Magnesium</keyword>
<keyword evidence="13" id="KW-1185">Reference proteome</keyword>
<dbReference type="RefSeq" id="WP_188621454.1">
    <property type="nucleotide sequence ID" value="NZ_BMJE01000006.1"/>
</dbReference>